<accession>A0A6A4MWA0</accession>
<dbReference type="AlphaFoldDB" id="A0A6A4MWA0"/>
<dbReference type="Proteomes" id="UP000447434">
    <property type="component" value="Chromosome 23"/>
</dbReference>
<gene>
    <name evidence="1" type="ORF">Lalb_Chr23g0272361</name>
</gene>
<comment type="caution">
    <text evidence="1">The sequence shown here is derived from an EMBL/GenBank/DDBJ whole genome shotgun (WGS) entry which is preliminary data.</text>
</comment>
<evidence type="ECO:0000313" key="1">
    <source>
        <dbReference type="EMBL" id="KAE9587316.1"/>
    </source>
</evidence>
<organism evidence="1 2">
    <name type="scientific">Lupinus albus</name>
    <name type="common">White lupine</name>
    <name type="synonym">Lupinus termis</name>
    <dbReference type="NCBI Taxonomy" id="3870"/>
    <lineage>
        <taxon>Eukaryota</taxon>
        <taxon>Viridiplantae</taxon>
        <taxon>Streptophyta</taxon>
        <taxon>Embryophyta</taxon>
        <taxon>Tracheophyta</taxon>
        <taxon>Spermatophyta</taxon>
        <taxon>Magnoliopsida</taxon>
        <taxon>eudicotyledons</taxon>
        <taxon>Gunneridae</taxon>
        <taxon>Pentapetalae</taxon>
        <taxon>rosids</taxon>
        <taxon>fabids</taxon>
        <taxon>Fabales</taxon>
        <taxon>Fabaceae</taxon>
        <taxon>Papilionoideae</taxon>
        <taxon>50 kb inversion clade</taxon>
        <taxon>genistoids sensu lato</taxon>
        <taxon>core genistoids</taxon>
        <taxon>Genisteae</taxon>
        <taxon>Lupinus</taxon>
    </lineage>
</organism>
<protein>
    <submittedName>
        <fullName evidence="1">Putative bicarbonate transporter</fullName>
    </submittedName>
</protein>
<proteinExistence type="predicted"/>
<evidence type="ECO:0000313" key="2">
    <source>
        <dbReference type="Proteomes" id="UP000447434"/>
    </source>
</evidence>
<reference evidence="2" key="1">
    <citation type="journal article" date="2020" name="Nat. Commun.">
        <title>Genome sequence of the cluster root forming white lupin.</title>
        <authorList>
            <person name="Hufnagel B."/>
            <person name="Marques A."/>
            <person name="Soriano A."/>
            <person name="Marques L."/>
            <person name="Divol F."/>
            <person name="Doumas P."/>
            <person name="Sallet E."/>
            <person name="Mancinotti D."/>
            <person name="Carrere S."/>
            <person name="Marande W."/>
            <person name="Arribat S."/>
            <person name="Keller J."/>
            <person name="Huneau C."/>
            <person name="Blein T."/>
            <person name="Aime D."/>
            <person name="Laguerre M."/>
            <person name="Taylor J."/>
            <person name="Schubert V."/>
            <person name="Nelson M."/>
            <person name="Geu-Flores F."/>
            <person name="Crespi M."/>
            <person name="Gallardo-Guerrero K."/>
            <person name="Delaux P.-M."/>
            <person name="Salse J."/>
            <person name="Berges H."/>
            <person name="Guyot R."/>
            <person name="Gouzy J."/>
            <person name="Peret B."/>
        </authorList>
    </citation>
    <scope>NUCLEOTIDE SEQUENCE [LARGE SCALE GENOMIC DNA]</scope>
    <source>
        <strain evidence="2">cv. Amiga</strain>
    </source>
</reference>
<sequence>MFMPWAGCYKVYECPLMVEFWTAISFGKPDKVPHGVPRRLFCPLPWEPTSLDHWTLIKVYYYTLNKKISSIFIER</sequence>
<dbReference type="EMBL" id="WOCE01000023">
    <property type="protein sequence ID" value="KAE9587316.1"/>
    <property type="molecule type" value="Genomic_DNA"/>
</dbReference>
<keyword evidence="2" id="KW-1185">Reference proteome</keyword>
<dbReference type="OrthoDB" id="1735926at2759"/>
<name>A0A6A4MWA0_LUPAL</name>